<dbReference type="EMBL" id="JAKROA010000003">
    <property type="protein sequence ID" value="KAL5109248.1"/>
    <property type="molecule type" value="Genomic_DNA"/>
</dbReference>
<evidence type="ECO:0000256" key="2">
    <source>
        <dbReference type="RuleBase" id="RU367107"/>
    </source>
</evidence>
<comment type="subunit">
    <text evidence="2">Homodimer.</text>
</comment>
<dbReference type="Gene3D" id="1.10.10.60">
    <property type="entry name" value="Homeodomain-like"/>
    <property type="match status" value="1"/>
</dbReference>
<keyword evidence="2" id="KW-0010">Activator</keyword>
<feature type="region of interest" description="Disordered" evidence="3">
    <location>
        <begin position="31"/>
        <end position="52"/>
    </location>
</feature>
<comment type="caution">
    <text evidence="4">The sequence shown here is derived from an EMBL/GenBank/DDBJ whole genome shotgun (WGS) entry which is preliminary data.</text>
</comment>
<keyword evidence="2" id="KW-0804">Transcription</keyword>
<keyword evidence="2" id="KW-0779">Telomere</keyword>
<comment type="similarity">
    <text evidence="2">Belongs to the RAP1 family.</text>
</comment>
<feature type="region of interest" description="Disordered" evidence="3">
    <location>
        <begin position="228"/>
        <end position="267"/>
    </location>
</feature>
<feature type="compositionally biased region" description="Low complexity" evidence="3">
    <location>
        <begin position="33"/>
        <end position="42"/>
    </location>
</feature>
<keyword evidence="2" id="KW-0805">Transcription regulation</keyword>
<feature type="compositionally biased region" description="Polar residues" evidence="3">
    <location>
        <begin position="387"/>
        <end position="396"/>
    </location>
</feature>
<gene>
    <name evidence="4" type="ORF">TcWFU_007774</name>
</gene>
<dbReference type="PANTHER" id="PTHR16466:SF6">
    <property type="entry name" value="TELOMERIC REPEAT-BINDING FACTOR 2-INTERACTING PROTEIN 1"/>
    <property type="match status" value="1"/>
</dbReference>
<proteinExistence type="inferred from homology"/>
<dbReference type="InterPro" id="IPR039595">
    <property type="entry name" value="TE2IP/Rap1"/>
</dbReference>
<feature type="region of interest" description="Disordered" evidence="3">
    <location>
        <begin position="349"/>
        <end position="405"/>
    </location>
</feature>
<accession>A0ABR4QHI2</accession>
<keyword evidence="5" id="KW-1185">Reference proteome</keyword>
<comment type="subcellular location">
    <subcellularLocation>
        <location evidence="2">Nucleus</location>
    </subcellularLocation>
    <subcellularLocation>
        <location evidence="2">Chromosome</location>
        <location evidence="2">Telomere</location>
    </subcellularLocation>
</comment>
<name>A0ABR4QHI2_9CEST</name>
<feature type="compositionally biased region" description="Polar residues" evidence="3">
    <location>
        <begin position="43"/>
        <end position="52"/>
    </location>
</feature>
<evidence type="ECO:0000256" key="1">
    <source>
        <dbReference type="ARBA" id="ARBA00023242"/>
    </source>
</evidence>
<dbReference type="PANTHER" id="PTHR16466">
    <property type="entry name" value="TELOMERE REPEAT-BINDING FACTOR 2-INTERACTING PROTEIN 1"/>
    <property type="match status" value="1"/>
</dbReference>
<protein>
    <recommendedName>
        <fullName evidence="2">Telomeric repeat-binding factor 2-interacting protein 1</fullName>
        <shortName evidence="2">TERF2-interacting telomeric protein 1</shortName>
    </recommendedName>
    <alternativeName>
        <fullName evidence="2">Repressor/activator protein 1 homolog</fullName>
    </alternativeName>
</protein>
<evidence type="ECO:0000256" key="3">
    <source>
        <dbReference type="SAM" id="MobiDB-lite"/>
    </source>
</evidence>
<reference evidence="4 5" key="1">
    <citation type="journal article" date="2022" name="Front. Cell. Infect. Microbiol.">
        <title>The Genomes of Two Strains of Taenia crassiceps the Animal Model for the Study of Human Cysticercosis.</title>
        <authorList>
            <person name="Bobes R.J."/>
            <person name="Estrada K."/>
            <person name="Rios-Valencia D.G."/>
            <person name="Calderon-Gallegos A."/>
            <person name="de la Torre P."/>
            <person name="Carrero J.C."/>
            <person name="Sanchez-Flores A."/>
            <person name="Laclette J.P."/>
        </authorList>
    </citation>
    <scope>NUCLEOTIDE SEQUENCE [LARGE SCALE GENOMIC DNA]</scope>
    <source>
        <strain evidence="4">WFUcys</strain>
    </source>
</reference>
<keyword evidence="2" id="KW-0158">Chromosome</keyword>
<sequence length="610" mass="67888">MRTRSSSQRSSRRSLPGISDLIAIGLQPNLVDSRSSSPSKSSATLMTSLRSSSRVKTRGGVFSTAVDEGRHIEPTKKKKCQRIPYTDQDDWVILNYIITNGLVRKVRNHRTWIQLETAGVTLHSAESMRSRFMHSIIHHLEEVLHSTSEGRRKYGNVSFVNGLCRLLSNESNECDSPTCDKESSVALSDVAYFTSDNSLHDGDANDFTPVSLPRPSLNEQVKLVDYEDTQPQQGDENRDNPSTEMSSNLNSLQETLTERSPSARSNRRLSLGLNNTLMRLMKFMKQLLWILPTQQQMTYLCRHRRNHQGLLQSESRMVPQAIKGPRKAMLGESYLTKPPRKVATRAVKKSTMVLRPTANSQRKPVEVDSDPPFTKPVRSVKSGAGSPKTSVDNQSLAPACNDPKRRSKRLLRRRFEAVDLDSVNPSPEVLDLNSNRLSNEDPPSIEVIPDTLSAVSLDRSVNTNERQSHSDTSSCSIRCNSEKLNNAPSKFPLMQPSQKAEMNEILSRVTEFTRQLDSFAHRHHLSSTDAALLLHVTSGDTKAAGRVLAGADGSVDSTSSLWFPSDDAHLLSLSPADLHAVYQKFGPEEVSRRLVYLADQSLFSSSLSPS</sequence>
<evidence type="ECO:0000313" key="5">
    <source>
        <dbReference type="Proteomes" id="UP001651158"/>
    </source>
</evidence>
<keyword evidence="1 2" id="KW-0539">Nucleus</keyword>
<organism evidence="4 5">
    <name type="scientific">Taenia crassiceps</name>
    <dbReference type="NCBI Taxonomy" id="6207"/>
    <lineage>
        <taxon>Eukaryota</taxon>
        <taxon>Metazoa</taxon>
        <taxon>Spiralia</taxon>
        <taxon>Lophotrochozoa</taxon>
        <taxon>Platyhelminthes</taxon>
        <taxon>Cestoda</taxon>
        <taxon>Eucestoda</taxon>
        <taxon>Cyclophyllidea</taxon>
        <taxon>Taeniidae</taxon>
        <taxon>Taenia</taxon>
    </lineage>
</organism>
<dbReference type="Proteomes" id="UP001651158">
    <property type="component" value="Unassembled WGS sequence"/>
</dbReference>
<evidence type="ECO:0000313" key="4">
    <source>
        <dbReference type="EMBL" id="KAL5109248.1"/>
    </source>
</evidence>
<feature type="compositionally biased region" description="Polar residues" evidence="3">
    <location>
        <begin position="242"/>
        <end position="264"/>
    </location>
</feature>
<comment type="function">
    <text evidence="2">Acts both as a regulator of telomere function and as a transcription regulator. Involved in the regulation of telomere length and protection as a component of the shelterin complex (telosome). Does not bind DNA directly: recruited to telomeric double-stranded 5'-TTAGGG-3' repeats via its interaction with terf2. Independently of its function in telomeres, also acts as a transcription regulator: recruited to extratelomeric 5'-TTAGGG-3' sites via its association with terf2 or other factors, and regulates gene expression.</text>
</comment>